<organism evidence="3 4">
    <name type="scientific">Bythopirellula polymerisocia</name>
    <dbReference type="NCBI Taxonomy" id="2528003"/>
    <lineage>
        <taxon>Bacteria</taxon>
        <taxon>Pseudomonadati</taxon>
        <taxon>Planctomycetota</taxon>
        <taxon>Planctomycetia</taxon>
        <taxon>Pirellulales</taxon>
        <taxon>Lacipirellulaceae</taxon>
        <taxon>Bythopirellula</taxon>
    </lineage>
</organism>
<keyword evidence="1" id="KW-0732">Signal</keyword>
<evidence type="ECO:0000259" key="2">
    <source>
        <dbReference type="Pfam" id="PF07589"/>
    </source>
</evidence>
<feature type="signal peptide" evidence="1">
    <location>
        <begin position="1"/>
        <end position="21"/>
    </location>
</feature>
<name>A0A5C6CUN7_9BACT</name>
<evidence type="ECO:0000256" key="1">
    <source>
        <dbReference type="SAM" id="SignalP"/>
    </source>
</evidence>
<feature type="domain" description="Ice-binding protein C-terminal" evidence="2">
    <location>
        <begin position="611"/>
        <end position="635"/>
    </location>
</feature>
<reference evidence="3 4" key="1">
    <citation type="submission" date="2019-02" db="EMBL/GenBank/DDBJ databases">
        <title>Deep-cultivation of Planctomycetes and their phenomic and genomic characterization uncovers novel biology.</title>
        <authorList>
            <person name="Wiegand S."/>
            <person name="Jogler M."/>
            <person name="Boedeker C."/>
            <person name="Pinto D."/>
            <person name="Vollmers J."/>
            <person name="Rivas-Marin E."/>
            <person name="Kohn T."/>
            <person name="Peeters S.H."/>
            <person name="Heuer A."/>
            <person name="Rast P."/>
            <person name="Oberbeckmann S."/>
            <person name="Bunk B."/>
            <person name="Jeske O."/>
            <person name="Meyerdierks A."/>
            <person name="Storesund J.E."/>
            <person name="Kallscheuer N."/>
            <person name="Luecker S."/>
            <person name="Lage O.M."/>
            <person name="Pohl T."/>
            <person name="Merkel B.J."/>
            <person name="Hornburger P."/>
            <person name="Mueller R.-W."/>
            <person name="Bruemmer F."/>
            <person name="Labrenz M."/>
            <person name="Spormann A.M."/>
            <person name="Op Den Camp H."/>
            <person name="Overmann J."/>
            <person name="Amann R."/>
            <person name="Jetten M.S.M."/>
            <person name="Mascher T."/>
            <person name="Medema M.H."/>
            <person name="Devos D.P."/>
            <person name="Kaster A.-K."/>
            <person name="Ovreas L."/>
            <person name="Rohde M."/>
            <person name="Galperin M.Y."/>
            <person name="Jogler C."/>
        </authorList>
    </citation>
    <scope>NUCLEOTIDE SEQUENCE [LARGE SCALE GENOMIC DNA]</scope>
    <source>
        <strain evidence="3 4">Pla144</strain>
    </source>
</reference>
<accession>A0A5C6CUN7</accession>
<keyword evidence="4" id="KW-1185">Reference proteome</keyword>
<sequence length="636" mass="66219" precursor="true">MRILHALACASIALAVASSHAATSFIDGVGAPTVYHPLVIGDFDDGDGSSGAPLQGWSPVRMVGLEAASGVLTNINSAGLGSNNEGDSYVRLSTGSGNALPGVADFKVGELPGQYDIVQFDLRFDVLPPEDPNNPGSGLIDSRLKGRHFLQGGSTHGVDFFNNAYLQNLKDTNDTGFHTYTIVRDFNDGAWEALENVVRIDMIDGVGAADSASTLGTKFSLDNIILGRTTATEAFPAIPVSLTNIIKNGDLSQVSNLVTSGINDGAADINGGNGHYGPFRGSSVDVDHWTPYNNNPNSIVEAVNGTDGTGLNLLNVAGTTQGSWYLDTHWSTGAEQFSLNSAGGYLNGLIQTDVLNGVTIDTSATYELAFDINFNTNRPSNPNSNFKVALTVGTNSTDPNTAVAGSLFDGQLSGITPGTQTLSISGAVLKTAQDSGQPVNLIVQSQANTSIVNFPGTPVPDNHVDPAVFTQVQVDNLALVKTFTIQTGDVNKDGLVTQADVNLAQLYLDGNGGETAFKRQTDLANAPSAPFASDILASLNLTDFDLVADSFFDAADVAAIAALVVAVPGDFDSDGDVDGRDFLVWQRNTSVGNLADWQANYGVGLSAVTTAVPEPTSLVLVGLVLSAATVCGRRRG</sequence>
<proteinExistence type="predicted"/>
<dbReference type="RefSeq" id="WP_146450384.1">
    <property type="nucleotide sequence ID" value="NZ_SJPS01000002.1"/>
</dbReference>
<dbReference type="Pfam" id="PF07589">
    <property type="entry name" value="PEP-CTERM"/>
    <property type="match status" value="1"/>
</dbReference>
<evidence type="ECO:0000313" key="3">
    <source>
        <dbReference type="EMBL" id="TWU28683.1"/>
    </source>
</evidence>
<dbReference type="InterPro" id="IPR013424">
    <property type="entry name" value="Ice-binding_C"/>
</dbReference>
<dbReference type="Proteomes" id="UP000318437">
    <property type="component" value="Unassembled WGS sequence"/>
</dbReference>
<dbReference type="OrthoDB" id="241071at2"/>
<evidence type="ECO:0000313" key="4">
    <source>
        <dbReference type="Proteomes" id="UP000318437"/>
    </source>
</evidence>
<dbReference type="NCBIfam" id="TIGR02595">
    <property type="entry name" value="PEP_CTERM"/>
    <property type="match status" value="1"/>
</dbReference>
<dbReference type="PROSITE" id="PS00018">
    <property type="entry name" value="EF_HAND_1"/>
    <property type="match status" value="1"/>
</dbReference>
<dbReference type="AlphaFoldDB" id="A0A5C6CUN7"/>
<comment type="caution">
    <text evidence="3">The sequence shown here is derived from an EMBL/GenBank/DDBJ whole genome shotgun (WGS) entry which is preliminary data.</text>
</comment>
<protein>
    <recommendedName>
        <fullName evidence="2">Ice-binding protein C-terminal domain-containing protein</fullName>
    </recommendedName>
</protein>
<dbReference type="InterPro" id="IPR018247">
    <property type="entry name" value="EF_Hand_1_Ca_BS"/>
</dbReference>
<dbReference type="EMBL" id="SJPS01000002">
    <property type="protein sequence ID" value="TWU28683.1"/>
    <property type="molecule type" value="Genomic_DNA"/>
</dbReference>
<feature type="chain" id="PRO_5022918856" description="Ice-binding protein C-terminal domain-containing protein" evidence="1">
    <location>
        <begin position="22"/>
        <end position="636"/>
    </location>
</feature>
<gene>
    <name evidence="3" type="ORF">Pla144_19750</name>
</gene>